<dbReference type="Pfam" id="PF13802">
    <property type="entry name" value="Gal_mutarotas_2"/>
    <property type="match status" value="1"/>
</dbReference>
<dbReference type="PANTHER" id="PTHR43863:SF2">
    <property type="entry name" value="MALTASE-GLUCOAMYLASE"/>
    <property type="match status" value="1"/>
</dbReference>
<name>E4SEI0_CALK2</name>
<dbReference type="Pfam" id="PF21365">
    <property type="entry name" value="Glyco_hydro_31_3rd"/>
    <property type="match status" value="1"/>
</dbReference>
<dbReference type="KEGG" id="ckn:Calkro_0572"/>
<dbReference type="EMBL" id="CP002330">
    <property type="protein sequence ID" value="ADQ45467.1"/>
    <property type="molecule type" value="Genomic_DNA"/>
</dbReference>
<evidence type="ECO:0000259" key="5">
    <source>
        <dbReference type="Pfam" id="PF21365"/>
    </source>
</evidence>
<dbReference type="Gene3D" id="2.60.40.1180">
    <property type="entry name" value="Golgi alpha-mannosidase II"/>
    <property type="match status" value="1"/>
</dbReference>
<reference evidence="6 7" key="2">
    <citation type="journal article" date="2011" name="J. Bacteriol.">
        <title>Complete genome sequences for the anaerobic, extremely thermophilic plant biomass-degrading bacteria Caldicellulosiruptor hydrothermalis, Caldicellulosiruptor kristjanssonii, Caldicellulosiruptor kronotskyensis, Caldicellulosiruptor owensenis, and Caldicellulosiruptor lactoaceticus.</title>
        <authorList>
            <person name="Blumer-Schuette S.E."/>
            <person name="Ozdemir I."/>
            <person name="Mistry D."/>
            <person name="Lucas S."/>
            <person name="Lapidus A."/>
            <person name="Cheng J.F."/>
            <person name="Goodwin L.A."/>
            <person name="Pitluck S."/>
            <person name="Land M.L."/>
            <person name="Hauser L.J."/>
            <person name="Woyke T."/>
            <person name="Mikhailova N."/>
            <person name="Pati A."/>
            <person name="Kyrpides N.C."/>
            <person name="Ivanova N."/>
            <person name="Detter J.C."/>
            <person name="Walston-Davenport K."/>
            <person name="Han S."/>
            <person name="Adams M.W."/>
            <person name="Kelly R.M."/>
        </authorList>
    </citation>
    <scope>NUCLEOTIDE SEQUENCE [LARGE SCALE GENOMIC DNA]</scope>
    <source>
        <strain evidence="7">DSM 18902 / VKM B-2412 / 2002</strain>
    </source>
</reference>
<dbReference type="SUPFAM" id="SSF51011">
    <property type="entry name" value="Glycosyl hydrolase domain"/>
    <property type="match status" value="1"/>
</dbReference>
<dbReference type="PATRIC" id="fig|632348.3.peg.610"/>
<dbReference type="Pfam" id="PF01055">
    <property type="entry name" value="Glyco_hydro_31_2nd"/>
    <property type="match status" value="1"/>
</dbReference>
<dbReference type="CAZy" id="GH31">
    <property type="family name" value="Glycoside Hydrolase Family 31"/>
</dbReference>
<evidence type="ECO:0000259" key="3">
    <source>
        <dbReference type="Pfam" id="PF01055"/>
    </source>
</evidence>
<dbReference type="GO" id="GO:0030246">
    <property type="term" value="F:carbohydrate binding"/>
    <property type="evidence" value="ECO:0007669"/>
    <property type="project" value="InterPro"/>
</dbReference>
<dbReference type="CDD" id="cd06593">
    <property type="entry name" value="GH31_xylosidase_YicI"/>
    <property type="match status" value="1"/>
</dbReference>
<dbReference type="InterPro" id="IPR025887">
    <property type="entry name" value="Glyco_hydro_31_N_dom"/>
</dbReference>
<dbReference type="GO" id="GO:0004553">
    <property type="term" value="F:hydrolase activity, hydrolyzing O-glycosyl compounds"/>
    <property type="evidence" value="ECO:0007669"/>
    <property type="project" value="InterPro"/>
</dbReference>
<dbReference type="RefSeq" id="WP_013429617.1">
    <property type="nucleotide sequence ID" value="NC_014720.1"/>
</dbReference>
<dbReference type="InterPro" id="IPR051816">
    <property type="entry name" value="Glycosyl_Hydrolase_31"/>
</dbReference>
<organism evidence="6 7">
    <name type="scientific">Caldicellulosiruptor kronotskyensis (strain DSM 18902 / VKM B-2412 / 2002)</name>
    <dbReference type="NCBI Taxonomy" id="632348"/>
    <lineage>
        <taxon>Bacteria</taxon>
        <taxon>Bacillati</taxon>
        <taxon>Bacillota</taxon>
        <taxon>Bacillota incertae sedis</taxon>
        <taxon>Caldicellulosiruptorales</taxon>
        <taxon>Caldicellulosiruptoraceae</taxon>
        <taxon>Caldicellulosiruptor</taxon>
    </lineage>
</organism>
<evidence type="ECO:0000313" key="7">
    <source>
        <dbReference type="Proteomes" id="UP000006835"/>
    </source>
</evidence>
<dbReference type="SUPFAM" id="SSF51445">
    <property type="entry name" value="(Trans)glycosidases"/>
    <property type="match status" value="1"/>
</dbReference>
<dbReference type="HOGENOM" id="CLU_000631_10_2_9"/>
<dbReference type="InterPro" id="IPR017853">
    <property type="entry name" value="GH"/>
</dbReference>
<dbReference type="InterPro" id="IPR011013">
    <property type="entry name" value="Gal_mutarotase_sf_dom"/>
</dbReference>
<evidence type="ECO:0000256" key="2">
    <source>
        <dbReference type="RuleBase" id="RU361185"/>
    </source>
</evidence>
<keyword evidence="2" id="KW-0326">Glycosidase</keyword>
<dbReference type="InterPro" id="IPR000322">
    <property type="entry name" value="Glyco_hydro_31_TIM"/>
</dbReference>
<dbReference type="SUPFAM" id="SSF74650">
    <property type="entry name" value="Galactose mutarotase-like"/>
    <property type="match status" value="1"/>
</dbReference>
<feature type="domain" description="Glycoside hydrolase family 31 N-terminal" evidence="4">
    <location>
        <begin position="185"/>
        <end position="260"/>
    </location>
</feature>
<keyword evidence="2 6" id="KW-0378">Hydrolase</keyword>
<protein>
    <submittedName>
        <fullName evidence="6">Glycoside hydrolase family 31</fullName>
    </submittedName>
</protein>
<dbReference type="Proteomes" id="UP000006835">
    <property type="component" value="Chromosome"/>
</dbReference>
<feature type="domain" description="Glycoside hydrolase family 31 TIM barrel" evidence="3">
    <location>
        <begin position="307"/>
        <end position="622"/>
    </location>
</feature>
<accession>E4SEI0</accession>
<comment type="similarity">
    <text evidence="1 2">Belongs to the glycosyl hydrolase 31 family.</text>
</comment>
<dbReference type="OrthoDB" id="176168at2"/>
<evidence type="ECO:0000256" key="1">
    <source>
        <dbReference type="ARBA" id="ARBA00007806"/>
    </source>
</evidence>
<dbReference type="InterPro" id="IPR013780">
    <property type="entry name" value="Glyco_hydro_b"/>
</dbReference>
<proteinExistence type="inferred from homology"/>
<dbReference type="Gene3D" id="2.60.40.1760">
    <property type="entry name" value="glycosyl hydrolase (family 31)"/>
    <property type="match status" value="1"/>
</dbReference>
<dbReference type="Gene3D" id="3.20.20.80">
    <property type="entry name" value="Glycosidases"/>
    <property type="match status" value="1"/>
</dbReference>
<dbReference type="GO" id="GO:0005975">
    <property type="term" value="P:carbohydrate metabolic process"/>
    <property type="evidence" value="ECO:0007669"/>
    <property type="project" value="InterPro"/>
</dbReference>
<keyword evidence="7" id="KW-1185">Reference proteome</keyword>
<reference key="1">
    <citation type="submission" date="2010-11" db="EMBL/GenBank/DDBJ databases">
        <title>Complete sequence of Caldicellulosiruptor kronotskyensis 2002.</title>
        <authorList>
            <consortium name="US DOE Joint Genome Institute"/>
            <person name="Lucas S."/>
            <person name="Copeland A."/>
            <person name="Lapidus A."/>
            <person name="Cheng J.-F."/>
            <person name="Bruce D."/>
            <person name="Goodwin L."/>
            <person name="Pitluck S."/>
            <person name="Davenport K."/>
            <person name="Detter J.C."/>
            <person name="Han C."/>
            <person name="Tapia R."/>
            <person name="Land M."/>
            <person name="Hauser L."/>
            <person name="Jeffries C."/>
            <person name="Kyrpides N."/>
            <person name="Ivanova N."/>
            <person name="Mikhailova N."/>
            <person name="Blumer-Schuette S.E."/>
            <person name="Kelly R.M."/>
            <person name="Woyke T."/>
        </authorList>
    </citation>
    <scope>NUCLEOTIDE SEQUENCE</scope>
    <source>
        <strain>2002</strain>
    </source>
</reference>
<dbReference type="InterPro" id="IPR048395">
    <property type="entry name" value="Glyco_hydro_31_C"/>
</dbReference>
<dbReference type="CDD" id="cd14752">
    <property type="entry name" value="GH31_N"/>
    <property type="match status" value="1"/>
</dbReference>
<gene>
    <name evidence="6" type="ordered locus">Calkro_0572</name>
</gene>
<dbReference type="PANTHER" id="PTHR43863">
    <property type="entry name" value="HYDROLASE, PUTATIVE (AFU_ORTHOLOGUE AFUA_1G03140)-RELATED"/>
    <property type="match status" value="1"/>
</dbReference>
<feature type="domain" description="Glycosyl hydrolase family 31 C-terminal" evidence="5">
    <location>
        <begin position="632"/>
        <end position="716"/>
    </location>
</feature>
<sequence length="759" mass="87889">MKQKNSFKYDMLDFDLPEAKNDILWIAEMAEEVYEQSDGSVIIKIPFQAQKKEVFVPDNSKEKKYYYMEVKAYDDAIVRCSISFGGKFMEDNNNPMIEWAPSLKQEKLYVIKNKNGWDIVDDNKVVRMKVNNIKKPVRKWSNLHPEPQYFFNAKIFPDGIIAVSFLANDTFTPGIVESVSLGYVEHDGKADRCVFALHSEYNEKFAGTGERFAPMNLAGKTIILENNDALGVNNRRAYKNVPFYISSKGYGLLIMTSAHVRLSLADISTRAVQALIEDDVLDLFFIGGGEPERIIYNYRRITGFPRKVPAWSYGIWMSRMSYFSAEETLDVAKKLRENGFPCDVIHLDTGWFKKDWQCDWEFDEERFPNPQEYIKNMHKMGFKISVWQLPQVAAETKHYNVAIENKFISRITKMSEESTSNFGDVEYRGVIDFTNPKAVKWYQNLLKNLFDLGVDVIKTDFGENIDMNAEYFSMEPKKLHNIYSLLYQKAAFEITEEVKGKGQAIIWARAGWIGCQRYPVHWGGDSSSTWDGLAATIRGGLHLGVSGFGFWSHDVPGFHGLPDFMNNWPDDDIYVRWTQVAVFTSHIRYHGTSPREPYNYPNVSDIIREWWKLRYALIPYFVEQGEKVTKTGYPFIRALLIHHPDDEYCWYIDDEFYCGDIFLVAPIINSAGKRNIYLPKGNWIDFWSGEFIKGPILLKDVYFPLERIPIYCVAGSELKVYPYVVQHTGEIEFDKTKIIVFDHTYRGFSKSILGKIINL</sequence>
<dbReference type="AlphaFoldDB" id="E4SEI0"/>
<evidence type="ECO:0000313" key="6">
    <source>
        <dbReference type="EMBL" id="ADQ45467.1"/>
    </source>
</evidence>
<evidence type="ECO:0000259" key="4">
    <source>
        <dbReference type="Pfam" id="PF13802"/>
    </source>
</evidence>